<dbReference type="EMBL" id="MFHQ01000014">
    <property type="protein sequence ID" value="OGF74562.1"/>
    <property type="molecule type" value="Genomic_DNA"/>
</dbReference>
<dbReference type="AlphaFoldDB" id="A0A1F5WFT9"/>
<gene>
    <name evidence="1" type="ORF">A3J56_01260</name>
</gene>
<comment type="caution">
    <text evidence="1">The sequence shown here is derived from an EMBL/GenBank/DDBJ whole genome shotgun (WGS) entry which is preliminary data.</text>
</comment>
<reference evidence="1 2" key="1">
    <citation type="journal article" date="2016" name="Nat. Commun.">
        <title>Thousands of microbial genomes shed light on interconnected biogeochemical processes in an aquifer system.</title>
        <authorList>
            <person name="Anantharaman K."/>
            <person name="Brown C.T."/>
            <person name="Hug L.A."/>
            <person name="Sharon I."/>
            <person name="Castelle C.J."/>
            <person name="Probst A.J."/>
            <person name="Thomas B.C."/>
            <person name="Singh A."/>
            <person name="Wilkins M.J."/>
            <person name="Karaoz U."/>
            <person name="Brodie E.L."/>
            <person name="Williams K.H."/>
            <person name="Hubbard S.S."/>
            <person name="Banfield J.F."/>
        </authorList>
    </citation>
    <scope>NUCLEOTIDE SEQUENCE [LARGE SCALE GENOMIC DNA]</scope>
</reference>
<organism evidence="1 2">
    <name type="scientific">Candidatus Giovannonibacteria bacterium RIFCSPHIGHO2_02_FULL_46_20</name>
    <dbReference type="NCBI Taxonomy" id="1798338"/>
    <lineage>
        <taxon>Bacteria</taxon>
        <taxon>Candidatus Giovannoniibacteriota</taxon>
    </lineage>
</organism>
<name>A0A1F5WFT9_9BACT</name>
<evidence type="ECO:0000313" key="1">
    <source>
        <dbReference type="EMBL" id="OGF74562.1"/>
    </source>
</evidence>
<proteinExistence type="predicted"/>
<accession>A0A1F5WFT9</accession>
<dbReference type="Proteomes" id="UP000178406">
    <property type="component" value="Unassembled WGS sequence"/>
</dbReference>
<evidence type="ECO:0000313" key="2">
    <source>
        <dbReference type="Proteomes" id="UP000178406"/>
    </source>
</evidence>
<sequence>MKQSDIKRFIDFFCDAALRIRKQKPTIIRGKDGKLVKQALEFFSRQQLEMLAVWFLAKKTKLSTSIGAMLSNAVLEELSRKMRAPSFWHDLDILSDRYFPRAFDALPNKKIILRGAPREWQ</sequence>
<protein>
    <submittedName>
        <fullName evidence="1">Uncharacterized protein</fullName>
    </submittedName>
</protein>